<feature type="compositionally biased region" description="Basic and acidic residues" evidence="1">
    <location>
        <begin position="151"/>
        <end position="162"/>
    </location>
</feature>
<proteinExistence type="predicted"/>
<evidence type="ECO:0000313" key="4">
    <source>
        <dbReference type="EMBL" id="JAT20043.1"/>
    </source>
</evidence>
<accession>A0A1B6L8K1</accession>
<feature type="signal peptide" evidence="3">
    <location>
        <begin position="1"/>
        <end position="23"/>
    </location>
</feature>
<keyword evidence="3" id="KW-0732">Signal</keyword>
<organism evidence="4">
    <name type="scientific">Graphocephala atropunctata</name>
    <dbReference type="NCBI Taxonomy" id="36148"/>
    <lineage>
        <taxon>Eukaryota</taxon>
        <taxon>Metazoa</taxon>
        <taxon>Ecdysozoa</taxon>
        <taxon>Arthropoda</taxon>
        <taxon>Hexapoda</taxon>
        <taxon>Insecta</taxon>
        <taxon>Pterygota</taxon>
        <taxon>Neoptera</taxon>
        <taxon>Paraneoptera</taxon>
        <taxon>Hemiptera</taxon>
        <taxon>Auchenorrhyncha</taxon>
        <taxon>Membracoidea</taxon>
        <taxon>Cicadellidae</taxon>
        <taxon>Cicadellinae</taxon>
        <taxon>Cicadellini</taxon>
        <taxon>Graphocephala</taxon>
    </lineage>
</organism>
<keyword evidence="2" id="KW-0472">Membrane</keyword>
<feature type="region of interest" description="Disordered" evidence="1">
    <location>
        <begin position="143"/>
        <end position="162"/>
    </location>
</feature>
<evidence type="ECO:0000256" key="2">
    <source>
        <dbReference type="SAM" id="Phobius"/>
    </source>
</evidence>
<dbReference type="AlphaFoldDB" id="A0A1B6L8K1"/>
<protein>
    <submittedName>
        <fullName evidence="4">Uncharacterized protein</fullName>
    </submittedName>
</protein>
<name>A0A1B6L8K1_9HEMI</name>
<evidence type="ECO:0000256" key="3">
    <source>
        <dbReference type="SAM" id="SignalP"/>
    </source>
</evidence>
<dbReference type="EMBL" id="GEBQ01019934">
    <property type="protein sequence ID" value="JAT20043.1"/>
    <property type="molecule type" value="Transcribed_RNA"/>
</dbReference>
<keyword evidence="2" id="KW-0812">Transmembrane</keyword>
<reference evidence="4" key="1">
    <citation type="submission" date="2015-11" db="EMBL/GenBank/DDBJ databases">
        <title>De novo transcriptome assembly of four potential Pierce s Disease insect vectors from Arizona vineyards.</title>
        <authorList>
            <person name="Tassone E.E."/>
        </authorList>
    </citation>
    <scope>NUCLEOTIDE SEQUENCE</scope>
</reference>
<evidence type="ECO:0000256" key="1">
    <source>
        <dbReference type="SAM" id="MobiDB-lite"/>
    </source>
</evidence>
<keyword evidence="2" id="KW-1133">Transmembrane helix</keyword>
<sequence length="717" mass="81023">MWCWRPLLPVLLQCVVTLAPVRPMTSYTQVNHDEPTNAVKETTVTSDQEEFRAPGVGEKDLLWDHVGDLTQHFVLGAEHERSSTTKDFEETNTTANLVNQIENSLGSTNLSHPEYGTKSPRIEDMKGNVSATEDELPQSMVTPHLLPTVGGERETEAGDRFNRSNVPGKLILYPTDRKVESRISDFAMGNITKNLRKSLKLNKSAKAHHRPQQIIYDTSDPFSVIFGEVKTEFRTDNSINISRENRENIIGGLGVRRVKELLKKEEHEKSSFNGKEVTTTFKNFAVHNFEEERDQYGSEQEEQELKQNNELFEFGKIKSSPHDEVLFSKYDGEANLPNESNELERFDDAQSDSLFKEWDTVSEEQEKMLEDMVIQSNNHLDASSRDAIPPPGRWFILLLAGNSTIVKLRQKDFAKYLKLNLAARLSLEYDEVRVNRVVLAPPRLMVNVSVVPSNEGNSQDLDEEIDLEDKIFGEEEAPLHKLAETNATLLELSGEEYHVVRFLSLRSQQPIQMEDSPSATSMIINERHTDIELVIYVVVGGTCAMAILMTFFFALYRYLRTAPINWPWKGSKPLFTAPWSLPRHQRMGEEPAPSIGGPLTVIYSGNFVDRTAPSSGSWIDDYQPSSIQDPLDVPRQQPVYGFGALSNTALPEICDSFSNIGQESPRFNLDSKLHILGCRPNHFLLPHQPARTSNNDHKATLDVRIQGVGVDNPNYQS</sequence>
<feature type="chain" id="PRO_5008587193" evidence="3">
    <location>
        <begin position="24"/>
        <end position="717"/>
    </location>
</feature>
<gene>
    <name evidence="4" type="ORF">g.9637</name>
</gene>
<feature type="transmembrane region" description="Helical" evidence="2">
    <location>
        <begin position="533"/>
        <end position="556"/>
    </location>
</feature>